<dbReference type="Pfam" id="PF03401">
    <property type="entry name" value="TctC"/>
    <property type="match status" value="1"/>
</dbReference>
<dbReference type="Gene3D" id="3.40.190.150">
    <property type="entry name" value="Bordetella uptake gene, domain 1"/>
    <property type="match status" value="1"/>
</dbReference>
<reference evidence="3 4" key="1">
    <citation type="submission" date="2016-11" db="EMBL/GenBank/DDBJ databases">
        <authorList>
            <person name="Jaros S."/>
            <person name="Januszkiewicz K."/>
            <person name="Wedrychowicz H."/>
        </authorList>
    </citation>
    <scope>NUCLEOTIDE SEQUENCE [LARGE SCALE GENOMIC DNA]</scope>
    <source>
        <strain evidence="3 4">CGMCC 1.10190</strain>
    </source>
</reference>
<keyword evidence="2" id="KW-0732">Signal</keyword>
<dbReference type="PANTHER" id="PTHR42928:SF5">
    <property type="entry name" value="BLR1237 PROTEIN"/>
    <property type="match status" value="1"/>
</dbReference>
<feature type="signal peptide" evidence="2">
    <location>
        <begin position="1"/>
        <end position="20"/>
    </location>
</feature>
<feature type="chain" id="PRO_5012432096" evidence="2">
    <location>
        <begin position="21"/>
        <end position="317"/>
    </location>
</feature>
<dbReference type="Proteomes" id="UP000184226">
    <property type="component" value="Unassembled WGS sequence"/>
</dbReference>
<dbReference type="InterPro" id="IPR005064">
    <property type="entry name" value="BUG"/>
</dbReference>
<protein>
    <submittedName>
        <fullName evidence="3">Tripartite-type tricarboxylate transporter, receptor component TctC</fullName>
    </submittedName>
</protein>
<dbReference type="STRING" id="658167.SAMN04488135_106228"/>
<keyword evidence="3" id="KW-0675">Receptor</keyword>
<dbReference type="PANTHER" id="PTHR42928">
    <property type="entry name" value="TRICARBOXYLATE-BINDING PROTEIN"/>
    <property type="match status" value="1"/>
</dbReference>
<keyword evidence="4" id="KW-1185">Reference proteome</keyword>
<gene>
    <name evidence="3" type="ORF">SAMN04488135_106228</name>
</gene>
<organism evidence="3 4">
    <name type="scientific">Pollutimonas bauzanensis</name>
    <dbReference type="NCBI Taxonomy" id="658167"/>
    <lineage>
        <taxon>Bacteria</taxon>
        <taxon>Pseudomonadati</taxon>
        <taxon>Pseudomonadota</taxon>
        <taxon>Betaproteobacteria</taxon>
        <taxon>Burkholderiales</taxon>
        <taxon>Alcaligenaceae</taxon>
        <taxon>Pollutimonas</taxon>
    </lineage>
</organism>
<dbReference type="OrthoDB" id="8678477at2"/>
<dbReference type="InterPro" id="IPR042100">
    <property type="entry name" value="Bug_dom1"/>
</dbReference>
<name>A0A1M5X9F5_9BURK</name>
<evidence type="ECO:0000256" key="1">
    <source>
        <dbReference type="ARBA" id="ARBA00006987"/>
    </source>
</evidence>
<evidence type="ECO:0000313" key="3">
    <source>
        <dbReference type="EMBL" id="SHH96188.1"/>
    </source>
</evidence>
<proteinExistence type="inferred from homology"/>
<evidence type="ECO:0000256" key="2">
    <source>
        <dbReference type="SAM" id="SignalP"/>
    </source>
</evidence>
<dbReference type="EMBL" id="FQXE01000006">
    <property type="protein sequence ID" value="SHH96188.1"/>
    <property type="molecule type" value="Genomic_DNA"/>
</dbReference>
<dbReference type="SUPFAM" id="SSF53850">
    <property type="entry name" value="Periplasmic binding protein-like II"/>
    <property type="match status" value="1"/>
</dbReference>
<accession>A0A1M5X9F5</accession>
<sequence length="317" mass="33442">MPILRIFAAFCLAAASAVHAQDYPARPLTLVIPFSAGGAADMVGRILAQKLTATLGQAVVVSNRPGAGGNIGTEVVARAQPDGYTLLLTSSAFVINPNLYAKIPYDALKDFRPVSQPAMMPNVLVVPKSLPVKSVDELVAYGKTHPLSYASAGVGTGTHLAGEMFKLATGLDLIHVPYKGGAAANTDLLAGRVALSFATLPSAIQYIEEGRLLALAMTTAARWPGLPEVPTMQQAGFKDFDINTWIGLLAPAGTPDAVVQRLHSEVVRIVREPDVREQFRTLGMLPVADSPAEFGAQISAELSMYKKLVEASGARPD</sequence>
<evidence type="ECO:0000313" key="4">
    <source>
        <dbReference type="Proteomes" id="UP000184226"/>
    </source>
</evidence>
<comment type="similarity">
    <text evidence="1">Belongs to the UPF0065 (bug) family.</text>
</comment>
<dbReference type="Gene3D" id="3.40.190.10">
    <property type="entry name" value="Periplasmic binding protein-like II"/>
    <property type="match status" value="1"/>
</dbReference>
<dbReference type="AlphaFoldDB" id="A0A1M5X9F5"/>
<dbReference type="PIRSF" id="PIRSF017082">
    <property type="entry name" value="YflP"/>
    <property type="match status" value="1"/>
</dbReference>
<dbReference type="CDD" id="cd13578">
    <property type="entry name" value="PBP2_Bug27"/>
    <property type="match status" value="1"/>
</dbReference>
<dbReference type="RefSeq" id="WP_073103732.1">
    <property type="nucleotide sequence ID" value="NZ_FQXE01000006.1"/>
</dbReference>